<dbReference type="GO" id="GO:0046982">
    <property type="term" value="F:protein heterodimerization activity"/>
    <property type="evidence" value="ECO:0007669"/>
    <property type="project" value="InterPro"/>
</dbReference>
<dbReference type="Gene3D" id="1.10.20.10">
    <property type="entry name" value="Histone, subunit A"/>
    <property type="match status" value="1"/>
</dbReference>
<evidence type="ECO:0000256" key="6">
    <source>
        <dbReference type="SAM" id="MobiDB-lite"/>
    </source>
</evidence>
<dbReference type="GO" id="GO:0003713">
    <property type="term" value="F:transcription coactivator activity"/>
    <property type="evidence" value="ECO:0007669"/>
    <property type="project" value="TreeGrafter"/>
</dbReference>
<feature type="domain" description="TATA box binding protein associated factor (TAF) histone-like fold" evidence="7">
    <location>
        <begin position="16"/>
        <end position="80"/>
    </location>
</feature>
<dbReference type="GO" id="GO:0046695">
    <property type="term" value="C:SLIK (SAGA-like) complex"/>
    <property type="evidence" value="ECO:0007669"/>
    <property type="project" value="InterPro"/>
</dbReference>
<feature type="region of interest" description="Disordered" evidence="6">
    <location>
        <begin position="169"/>
        <end position="189"/>
    </location>
</feature>
<name>A0A4T0IQJ7_WALIC</name>
<dbReference type="Pfam" id="PF07571">
    <property type="entry name" value="TAF6_C"/>
    <property type="match status" value="1"/>
</dbReference>
<comment type="caution">
    <text evidence="8">The sequence shown here is derived from an EMBL/GenBank/DDBJ whole genome shotgun (WGS) entry which is preliminary data.</text>
</comment>
<accession>A0A4T0IQJ7</accession>
<proteinExistence type="inferred from homology"/>
<evidence type="ECO:0000259" key="7">
    <source>
        <dbReference type="SMART" id="SM00803"/>
    </source>
</evidence>
<dbReference type="EMBL" id="SPOF01000062">
    <property type="protein sequence ID" value="TIB08269.1"/>
    <property type="molecule type" value="Genomic_DNA"/>
</dbReference>
<dbReference type="SUPFAM" id="SSF48371">
    <property type="entry name" value="ARM repeat"/>
    <property type="match status" value="1"/>
</dbReference>
<evidence type="ECO:0000256" key="4">
    <source>
        <dbReference type="ARBA" id="ARBA00023163"/>
    </source>
</evidence>
<feature type="compositionally biased region" description="Low complexity" evidence="6">
    <location>
        <begin position="173"/>
        <end position="184"/>
    </location>
</feature>
<evidence type="ECO:0000313" key="8">
    <source>
        <dbReference type="EMBL" id="TIB08269.1"/>
    </source>
</evidence>
<dbReference type="InterPro" id="IPR046344">
    <property type="entry name" value="TAF6_C_sf"/>
</dbReference>
<protein>
    <recommendedName>
        <fullName evidence="7">TATA box binding protein associated factor (TAF) histone-like fold domain-containing protein</fullName>
    </recommendedName>
</protein>
<dbReference type="OrthoDB" id="361039at2759"/>
<reference evidence="8 9" key="1">
    <citation type="submission" date="2019-03" db="EMBL/GenBank/DDBJ databases">
        <title>Sequencing 23 genomes of Wallemia ichthyophaga.</title>
        <authorList>
            <person name="Gostincar C."/>
        </authorList>
    </citation>
    <scope>NUCLEOTIDE SEQUENCE [LARGE SCALE GENOMIC DNA]</scope>
    <source>
        <strain evidence="8 9">EXF-8621</strain>
    </source>
</reference>
<dbReference type="GO" id="GO:0005669">
    <property type="term" value="C:transcription factor TFIID complex"/>
    <property type="evidence" value="ECO:0007669"/>
    <property type="project" value="InterPro"/>
</dbReference>
<evidence type="ECO:0000256" key="1">
    <source>
        <dbReference type="ARBA" id="ARBA00004123"/>
    </source>
</evidence>
<evidence type="ECO:0000256" key="3">
    <source>
        <dbReference type="ARBA" id="ARBA00023015"/>
    </source>
</evidence>
<sequence length="466" mass="50475">MEQQFEPKPRPEIQAGIYPTEVIRDVAESVGITGLTDSVATGLAGDVEYRITLVIEEANKFMKHSKRSTLLPCDIENALKVLNIEPLYSPHPASSVPTYRRVPTSAGPVFALEDKEIDFEKALREPLPRLSKGPSYTAHWLAIEGVQPLIPQNPAPVDAAPIHQLAPAQPALNNNSSNPNPSSSTTIHPPVKHLLSHELQLYYIRLTSALLSPASNASEARQAALASLRGDPGLGGLVPYLVRFAAEKVSTNLSNVDIVDAMLGVVHSLIENQTLFIEPYLHQILPLLLTTLLTSSYPAPPNQHALWLRQKSASLISRLLHEYGSSYPTLSGRVAKTLLSALKGDQHSVGEIASRDVGTRMGSLLGLMAVGKHTAIRALIHDSGIKGISELTESLDQDARLQVVDTVVEVLIQVLPESKAAQVDSKHIENLCAQVCGSIITSHVFLKKPELASSIVSTLEDEKFVE</sequence>
<dbReference type="GO" id="GO:0051123">
    <property type="term" value="P:RNA polymerase II preinitiation complex assembly"/>
    <property type="evidence" value="ECO:0007669"/>
    <property type="project" value="TreeGrafter"/>
</dbReference>
<dbReference type="InterPro" id="IPR004823">
    <property type="entry name" value="TAF_TATA-bd_Histone-like_dom"/>
</dbReference>
<dbReference type="InterPro" id="IPR009072">
    <property type="entry name" value="Histone-fold"/>
</dbReference>
<dbReference type="InterPro" id="IPR037796">
    <property type="entry name" value="TAF6"/>
</dbReference>
<comment type="subcellular location">
    <subcellularLocation>
        <location evidence="1">Nucleus</location>
    </subcellularLocation>
</comment>
<dbReference type="Proteomes" id="UP000306954">
    <property type="component" value="Unassembled WGS sequence"/>
</dbReference>
<evidence type="ECO:0000256" key="5">
    <source>
        <dbReference type="ARBA" id="ARBA00023242"/>
    </source>
</evidence>
<comment type="similarity">
    <text evidence="2">Belongs to the TAF6 family.</text>
</comment>
<dbReference type="InterPro" id="IPR016024">
    <property type="entry name" value="ARM-type_fold"/>
</dbReference>
<dbReference type="SMART" id="SM00803">
    <property type="entry name" value="TAF"/>
    <property type="match status" value="1"/>
</dbReference>
<dbReference type="Gene3D" id="1.25.40.770">
    <property type="entry name" value="TAF6, C-terminal HEAT repeat domain"/>
    <property type="match status" value="1"/>
</dbReference>
<keyword evidence="5" id="KW-0539">Nucleus</keyword>
<keyword evidence="3" id="KW-0805">Transcription regulation</keyword>
<dbReference type="Pfam" id="PF02969">
    <property type="entry name" value="TAF"/>
    <property type="match status" value="1"/>
</dbReference>
<dbReference type="SUPFAM" id="SSF47113">
    <property type="entry name" value="Histone-fold"/>
    <property type="match status" value="1"/>
</dbReference>
<keyword evidence="4" id="KW-0804">Transcription</keyword>
<evidence type="ECO:0000256" key="2">
    <source>
        <dbReference type="ARBA" id="ARBA00007688"/>
    </source>
</evidence>
<dbReference type="GO" id="GO:0000124">
    <property type="term" value="C:SAGA complex"/>
    <property type="evidence" value="ECO:0007669"/>
    <property type="project" value="InterPro"/>
</dbReference>
<dbReference type="PANTHER" id="PTHR10221">
    <property type="entry name" value="TRANSCRIPTION INITIATION FACTOR TFIID SUBUNIT 6"/>
    <property type="match status" value="1"/>
</dbReference>
<gene>
    <name evidence="8" type="ORF">E3P90_03745</name>
</gene>
<evidence type="ECO:0000313" key="9">
    <source>
        <dbReference type="Proteomes" id="UP000306954"/>
    </source>
</evidence>
<dbReference type="CDD" id="cd08050">
    <property type="entry name" value="TAF6C"/>
    <property type="match status" value="1"/>
</dbReference>
<organism evidence="8 9">
    <name type="scientific">Wallemia ichthyophaga</name>
    <dbReference type="NCBI Taxonomy" id="245174"/>
    <lineage>
        <taxon>Eukaryota</taxon>
        <taxon>Fungi</taxon>
        <taxon>Dikarya</taxon>
        <taxon>Basidiomycota</taxon>
        <taxon>Wallemiomycotina</taxon>
        <taxon>Wallemiomycetes</taxon>
        <taxon>Wallemiales</taxon>
        <taxon>Wallemiaceae</taxon>
        <taxon>Wallemia</taxon>
    </lineage>
</organism>
<dbReference type="CDD" id="cd22931">
    <property type="entry name" value="HFD_TAF6"/>
    <property type="match status" value="1"/>
</dbReference>
<dbReference type="AlphaFoldDB" id="A0A4T0IQJ7"/>
<dbReference type="PANTHER" id="PTHR10221:SF9">
    <property type="entry name" value="TRANSCRIPTION INITIATION FACTOR TFIID SUBUNIT 6"/>
    <property type="match status" value="1"/>
</dbReference>
<dbReference type="InterPro" id="IPR011442">
    <property type="entry name" value="TAF6_C"/>
</dbReference>
<dbReference type="GO" id="GO:0016251">
    <property type="term" value="F:RNA polymerase II general transcription initiation factor activity"/>
    <property type="evidence" value="ECO:0007669"/>
    <property type="project" value="InterPro"/>
</dbReference>